<dbReference type="SUPFAM" id="SSF56436">
    <property type="entry name" value="C-type lectin-like"/>
    <property type="match status" value="1"/>
</dbReference>
<evidence type="ECO:0000259" key="2">
    <source>
        <dbReference type="PROSITE" id="PS50041"/>
    </source>
</evidence>
<dbReference type="InterPro" id="IPR018378">
    <property type="entry name" value="C-type_lectin_CS"/>
</dbReference>
<dbReference type="Gene3D" id="3.10.100.10">
    <property type="entry name" value="Mannose-Binding Protein A, subunit A"/>
    <property type="match status" value="1"/>
</dbReference>
<dbReference type="InterPro" id="IPR050111">
    <property type="entry name" value="C-type_lectin/snaclec_domain"/>
</dbReference>
<keyword evidence="3" id="KW-0430">Lectin</keyword>
<gene>
    <name evidence="3" type="ORF">MGAL_10B053841</name>
</gene>
<protein>
    <submittedName>
        <fullName evidence="3">C-type lectin domain family 10 member A</fullName>
    </submittedName>
</protein>
<name>A0A8B6BVJ4_MYTGA</name>
<dbReference type="EMBL" id="UYJE01000724">
    <property type="protein sequence ID" value="VDH95788.1"/>
    <property type="molecule type" value="Genomic_DNA"/>
</dbReference>
<comment type="caution">
    <text evidence="3">The sequence shown here is derived from an EMBL/GenBank/DDBJ whole genome shotgun (WGS) entry which is preliminary data.</text>
</comment>
<dbReference type="InterPro" id="IPR001304">
    <property type="entry name" value="C-type_lectin-like"/>
</dbReference>
<dbReference type="InterPro" id="IPR016186">
    <property type="entry name" value="C-type_lectin-like/link_sf"/>
</dbReference>
<dbReference type="PROSITE" id="PS00615">
    <property type="entry name" value="C_TYPE_LECTIN_1"/>
    <property type="match status" value="1"/>
</dbReference>
<dbReference type="PROSITE" id="PS50041">
    <property type="entry name" value="C_TYPE_LECTIN_2"/>
    <property type="match status" value="1"/>
</dbReference>
<proteinExistence type="predicted"/>
<dbReference type="Pfam" id="PF00059">
    <property type="entry name" value="Lectin_C"/>
    <property type="match status" value="1"/>
</dbReference>
<evidence type="ECO:0000313" key="4">
    <source>
        <dbReference type="Proteomes" id="UP000596742"/>
    </source>
</evidence>
<evidence type="ECO:0000313" key="3">
    <source>
        <dbReference type="EMBL" id="VDH95788.1"/>
    </source>
</evidence>
<accession>A0A8B6BVJ4</accession>
<keyword evidence="1" id="KW-1015">Disulfide bond</keyword>
<sequence>MSDSCLGDQEKSIISGIKSSLKKLEHSLNEKSRRCPDGWREYKNHCYFFSSEKKSWHEAEGKCRKMGGYLVKVTSSAENSWLVNTITSKKVIQQNYWIGAADFKETEWTWVIDLSKLRYSNWNSGQPNNAGGNEDCAHFYKPFNYKWNDMPCNYTGGGYICESENGSHCLPYHKLIKRKASRKQR</sequence>
<dbReference type="SMART" id="SM00034">
    <property type="entry name" value="CLECT"/>
    <property type="match status" value="1"/>
</dbReference>
<dbReference type="AlphaFoldDB" id="A0A8B6BVJ4"/>
<feature type="domain" description="C-type lectin" evidence="2">
    <location>
        <begin position="42"/>
        <end position="153"/>
    </location>
</feature>
<dbReference type="GO" id="GO:0030246">
    <property type="term" value="F:carbohydrate binding"/>
    <property type="evidence" value="ECO:0007669"/>
    <property type="project" value="UniProtKB-KW"/>
</dbReference>
<keyword evidence="4" id="KW-1185">Reference proteome</keyword>
<dbReference type="Proteomes" id="UP000596742">
    <property type="component" value="Unassembled WGS sequence"/>
</dbReference>
<reference evidence="3" key="1">
    <citation type="submission" date="2018-11" db="EMBL/GenBank/DDBJ databases">
        <authorList>
            <person name="Alioto T."/>
            <person name="Alioto T."/>
        </authorList>
    </citation>
    <scope>NUCLEOTIDE SEQUENCE</scope>
</reference>
<dbReference type="PANTHER" id="PTHR22803">
    <property type="entry name" value="MANNOSE, PHOSPHOLIPASE, LECTIN RECEPTOR RELATED"/>
    <property type="match status" value="1"/>
</dbReference>
<evidence type="ECO:0000256" key="1">
    <source>
        <dbReference type="ARBA" id="ARBA00023157"/>
    </source>
</evidence>
<organism evidence="3 4">
    <name type="scientific">Mytilus galloprovincialis</name>
    <name type="common">Mediterranean mussel</name>
    <dbReference type="NCBI Taxonomy" id="29158"/>
    <lineage>
        <taxon>Eukaryota</taxon>
        <taxon>Metazoa</taxon>
        <taxon>Spiralia</taxon>
        <taxon>Lophotrochozoa</taxon>
        <taxon>Mollusca</taxon>
        <taxon>Bivalvia</taxon>
        <taxon>Autobranchia</taxon>
        <taxon>Pteriomorphia</taxon>
        <taxon>Mytilida</taxon>
        <taxon>Mytiloidea</taxon>
        <taxon>Mytilidae</taxon>
        <taxon>Mytilinae</taxon>
        <taxon>Mytilus</taxon>
    </lineage>
</organism>
<dbReference type="InterPro" id="IPR016187">
    <property type="entry name" value="CTDL_fold"/>
</dbReference>